<sequence length="144" mass="15096">MSANLLRIARDQARQASRTRGFASSAVARKGKSTSHPAEPRTNLPHTPDLVQDLYLREIKSYKPSPVAKDAHVGAVKAFALPPAPKAPSLPADLAAELSAYDAAEPVPASTVSASADAPAHESTGADAFLTFLEADVPKPEAHH</sequence>
<proteinExistence type="predicted"/>
<dbReference type="InterPro" id="IPR019711">
    <property type="entry name" value="ATP_synth_F0_suH"/>
</dbReference>
<keyword evidence="3" id="KW-1185">Reference proteome</keyword>
<name>A0A8H5F724_9AGAR</name>
<dbReference type="AlphaFoldDB" id="A0A8H5F724"/>
<comment type="caution">
    <text evidence="2">The sequence shown here is derived from an EMBL/GenBank/DDBJ whole genome shotgun (WGS) entry which is preliminary data.</text>
</comment>
<dbReference type="GO" id="GO:0046933">
    <property type="term" value="F:proton-transporting ATP synthase activity, rotational mechanism"/>
    <property type="evidence" value="ECO:0007669"/>
    <property type="project" value="TreeGrafter"/>
</dbReference>
<evidence type="ECO:0000313" key="3">
    <source>
        <dbReference type="Proteomes" id="UP000541558"/>
    </source>
</evidence>
<organism evidence="2 3">
    <name type="scientific">Ephemerocybe angulata</name>
    <dbReference type="NCBI Taxonomy" id="980116"/>
    <lineage>
        <taxon>Eukaryota</taxon>
        <taxon>Fungi</taxon>
        <taxon>Dikarya</taxon>
        <taxon>Basidiomycota</taxon>
        <taxon>Agaricomycotina</taxon>
        <taxon>Agaricomycetes</taxon>
        <taxon>Agaricomycetidae</taxon>
        <taxon>Agaricales</taxon>
        <taxon>Agaricineae</taxon>
        <taxon>Psathyrellaceae</taxon>
        <taxon>Ephemerocybe</taxon>
    </lineage>
</organism>
<dbReference type="Pfam" id="PF10775">
    <property type="entry name" value="ATP_sub_h"/>
    <property type="match status" value="1"/>
</dbReference>
<gene>
    <name evidence="2" type="ORF">D9611_000854</name>
</gene>
<feature type="region of interest" description="Disordered" evidence="1">
    <location>
        <begin position="1"/>
        <end position="48"/>
    </location>
</feature>
<reference evidence="2 3" key="1">
    <citation type="journal article" date="2020" name="ISME J.">
        <title>Uncovering the hidden diversity of litter-decomposition mechanisms in mushroom-forming fungi.</title>
        <authorList>
            <person name="Floudas D."/>
            <person name="Bentzer J."/>
            <person name="Ahren D."/>
            <person name="Johansson T."/>
            <person name="Persson P."/>
            <person name="Tunlid A."/>
        </authorList>
    </citation>
    <scope>NUCLEOTIDE SEQUENCE [LARGE SCALE GENOMIC DNA]</scope>
    <source>
        <strain evidence="2 3">CBS 175.51</strain>
    </source>
</reference>
<dbReference type="EMBL" id="JAACJK010000163">
    <property type="protein sequence ID" value="KAF5326096.1"/>
    <property type="molecule type" value="Genomic_DNA"/>
</dbReference>
<evidence type="ECO:0000256" key="1">
    <source>
        <dbReference type="SAM" id="MobiDB-lite"/>
    </source>
</evidence>
<evidence type="ECO:0000313" key="2">
    <source>
        <dbReference type="EMBL" id="KAF5326096.1"/>
    </source>
</evidence>
<accession>A0A8H5F724</accession>
<dbReference type="OrthoDB" id="274752at2759"/>
<dbReference type="Proteomes" id="UP000541558">
    <property type="component" value="Unassembled WGS sequence"/>
</dbReference>
<dbReference type="PANTHER" id="PTHR28207">
    <property type="entry name" value="ATP SYNTHASE SUBUNIT H, MITOCHONDRIAL"/>
    <property type="match status" value="1"/>
</dbReference>
<protein>
    <submittedName>
        <fullName evidence="2">Uncharacterized protein</fullName>
    </submittedName>
</protein>
<dbReference type="PANTHER" id="PTHR28207:SF1">
    <property type="entry name" value="ATP SYNTHASE SUBUNIT H, MITOCHONDRIAL"/>
    <property type="match status" value="1"/>
</dbReference>